<feature type="compositionally biased region" description="Low complexity" evidence="1">
    <location>
        <begin position="131"/>
        <end position="144"/>
    </location>
</feature>
<dbReference type="Proteomes" id="UP000008068">
    <property type="component" value="Unassembled WGS sequence"/>
</dbReference>
<evidence type="ECO:0000313" key="4">
    <source>
        <dbReference type="Proteomes" id="UP000008068"/>
    </source>
</evidence>
<name>G0NLA2_CAEBE</name>
<dbReference type="EMBL" id="GL379904">
    <property type="protein sequence ID" value="EGT33299.1"/>
    <property type="molecule type" value="Genomic_DNA"/>
</dbReference>
<evidence type="ECO:0000256" key="1">
    <source>
        <dbReference type="SAM" id="MobiDB-lite"/>
    </source>
</evidence>
<accession>G0NLA2</accession>
<feature type="region of interest" description="Disordered" evidence="1">
    <location>
        <begin position="124"/>
        <end position="150"/>
    </location>
</feature>
<dbReference type="OrthoDB" id="5800097at2759"/>
<gene>
    <name evidence="2" type="ORF">CAEBREN_11982</name>
    <name evidence="3" type="ORF">CAEBREN_21872</name>
</gene>
<keyword evidence="4" id="KW-1185">Reference proteome</keyword>
<proteinExistence type="predicted"/>
<dbReference type="FunCoup" id="G0NLA2">
    <property type="interactions" value="1833"/>
</dbReference>
<dbReference type="OMA" id="SCWLVVP"/>
<reference evidence="2" key="1">
    <citation type="submission" date="2010-07" db="EMBL/GenBank/DDBJ databases">
        <authorList>
            <consortium name="The Caenorhabditis brenneri Sequencing and Analysis Consortium"/>
            <person name="Wilson R.K."/>
        </authorList>
    </citation>
    <scope>NUCLEOTIDE SEQUENCE</scope>
    <source>
        <strain evidence="2">PB2801</strain>
    </source>
</reference>
<reference evidence="2" key="2">
    <citation type="submission" date="2011-07" db="EMBL/GenBank/DDBJ databases">
        <authorList>
            <consortium name="WormBase Consortium"/>
        </authorList>
    </citation>
    <scope>NUCLEOTIDE SEQUENCE [LARGE SCALE GENOMIC DNA]</scope>
    <source>
        <strain evidence="2">PB2801</strain>
    </source>
</reference>
<protein>
    <submittedName>
        <fullName evidence="2">Uncharacterized protein</fullName>
    </submittedName>
</protein>
<reference evidence="4" key="3">
    <citation type="submission" date="2011-07" db="EMBL/GenBank/DDBJ databases">
        <authorList>
            <consortium name="Caenorhabditis brenneri Sequencing and Analysis Consortium"/>
            <person name="Wilson R.K."/>
        </authorList>
    </citation>
    <scope>NUCLEOTIDE SEQUENCE [LARGE SCALE GENOMIC DNA]</scope>
    <source>
        <strain evidence="4">PB2801</strain>
    </source>
</reference>
<dbReference type="HOGENOM" id="CLU_1940025_0_0_1"/>
<dbReference type="eggNOG" id="ENOG502TIB8">
    <property type="taxonomic scope" value="Eukaryota"/>
</dbReference>
<dbReference type="EMBL" id="GL380448">
    <property type="protein sequence ID" value="EGT55844.1"/>
    <property type="molecule type" value="Genomic_DNA"/>
</dbReference>
<organism evidence="4">
    <name type="scientific">Caenorhabditis brenneri</name>
    <name type="common">Nematode worm</name>
    <dbReference type="NCBI Taxonomy" id="135651"/>
    <lineage>
        <taxon>Eukaryota</taxon>
        <taxon>Metazoa</taxon>
        <taxon>Ecdysozoa</taxon>
        <taxon>Nematoda</taxon>
        <taxon>Chromadorea</taxon>
        <taxon>Rhabditida</taxon>
        <taxon>Rhabditina</taxon>
        <taxon>Rhabditomorpha</taxon>
        <taxon>Rhabditoidea</taxon>
        <taxon>Rhabditidae</taxon>
        <taxon>Peloderinae</taxon>
        <taxon>Caenorhabditis</taxon>
    </lineage>
</organism>
<evidence type="ECO:0000313" key="2">
    <source>
        <dbReference type="EMBL" id="EGT33299.1"/>
    </source>
</evidence>
<evidence type="ECO:0000313" key="3">
    <source>
        <dbReference type="EMBL" id="EGT55844.1"/>
    </source>
</evidence>
<dbReference type="AlphaFoldDB" id="G0NLA2"/>
<sequence length="150" mass="16307">MMQGINKKEPLGPVHVPVEPAGMNAQGTMHFSQGLLPSSCWLVVPVSSVTHPQVPVPQIQVMTSVDYMRIIDIACSDLAVTTKLKCQKKQGGTRHTMEGAPTREFVNQMTDKMEREAYTRSLAMLNNSGAPSPSLSLSPVSMSPRASNDR</sequence>